<keyword evidence="2" id="KW-1185">Reference proteome</keyword>
<comment type="caution">
    <text evidence="1">The sequence shown here is derived from an EMBL/GenBank/DDBJ whole genome shotgun (WGS) entry which is preliminary data.</text>
</comment>
<protein>
    <recommendedName>
        <fullName evidence="3">Tail protein</fullName>
    </recommendedName>
</protein>
<accession>A0A0A0BPC6</accession>
<reference evidence="1 2" key="1">
    <citation type="submission" date="2013-08" db="EMBL/GenBank/DDBJ databases">
        <title>Genome sequencing of Cellulomonas carbonis T26.</title>
        <authorList>
            <person name="Chen F."/>
            <person name="Li Y."/>
            <person name="Wang G."/>
        </authorList>
    </citation>
    <scope>NUCLEOTIDE SEQUENCE [LARGE SCALE GENOMIC DNA]</scope>
    <source>
        <strain evidence="1 2">T26</strain>
    </source>
</reference>
<proteinExistence type="predicted"/>
<dbReference type="Proteomes" id="UP000029839">
    <property type="component" value="Unassembled WGS sequence"/>
</dbReference>
<evidence type="ECO:0008006" key="3">
    <source>
        <dbReference type="Google" id="ProtNLM"/>
    </source>
</evidence>
<evidence type="ECO:0000313" key="1">
    <source>
        <dbReference type="EMBL" id="KGM08959.1"/>
    </source>
</evidence>
<organism evidence="1 2">
    <name type="scientific">Cellulomonas carbonis T26</name>
    <dbReference type="NCBI Taxonomy" id="947969"/>
    <lineage>
        <taxon>Bacteria</taxon>
        <taxon>Bacillati</taxon>
        <taxon>Actinomycetota</taxon>
        <taxon>Actinomycetes</taxon>
        <taxon>Micrococcales</taxon>
        <taxon>Cellulomonadaceae</taxon>
        <taxon>Cellulomonas</taxon>
    </lineage>
</organism>
<dbReference type="EMBL" id="AXCY01000136">
    <property type="protein sequence ID" value="KGM08959.1"/>
    <property type="molecule type" value="Genomic_DNA"/>
</dbReference>
<reference evidence="1 2" key="2">
    <citation type="journal article" date="2015" name="Stand. Genomic Sci.">
        <title>Draft genome sequence of Cellulomonas carbonis T26(T) and comparative analysis of six Cellulomonas genomes.</title>
        <authorList>
            <person name="Zhuang W."/>
            <person name="Zhang S."/>
            <person name="Xia X."/>
            <person name="Wang G."/>
        </authorList>
    </citation>
    <scope>NUCLEOTIDE SEQUENCE [LARGE SCALE GENOMIC DNA]</scope>
    <source>
        <strain evidence="1 2">T26</strain>
    </source>
</reference>
<name>A0A0A0BPC6_9CELL</name>
<sequence>MSCIVIDGAFETDKEDAATILAGIKKIDGHWDATAILNCDAAPDHTGKPCISEDAVVTMGFIKTGANILPLSAIRAGLCARSDAEYGAPARSGGNLVIPNAEAWGAYDSKSFTAMPISETLATSLSAEGVCAVVNYSGTYRTWGDHTSLFAAGAIADERARFDNSIRMLRSITNRFQLKYRASIDSPFTLQMRNDIINEQLDYLNGLVAKGALIGKPTCEFRAIDNPKDNIQKGEFKWNITCTTTNPLKYAYVSVSYTSAGLDTLVEEG</sequence>
<dbReference type="AlphaFoldDB" id="A0A0A0BPC6"/>
<gene>
    <name evidence="1" type="ORF">N868_05285</name>
</gene>
<evidence type="ECO:0000313" key="2">
    <source>
        <dbReference type="Proteomes" id="UP000029839"/>
    </source>
</evidence>